<dbReference type="SUPFAM" id="SSF55729">
    <property type="entry name" value="Acyl-CoA N-acyltransferases (Nat)"/>
    <property type="match status" value="1"/>
</dbReference>
<evidence type="ECO:0000313" key="3">
    <source>
        <dbReference type="Proteomes" id="UP000284842"/>
    </source>
</evidence>
<reference evidence="2 3" key="1">
    <citation type="journal article" date="2018" name="Evol. Lett.">
        <title>Horizontal gene cluster transfer increased hallucinogenic mushroom diversity.</title>
        <authorList>
            <person name="Reynolds H.T."/>
            <person name="Vijayakumar V."/>
            <person name="Gluck-Thaler E."/>
            <person name="Korotkin H.B."/>
            <person name="Matheny P.B."/>
            <person name="Slot J.C."/>
        </authorList>
    </citation>
    <scope>NUCLEOTIDE SEQUENCE [LARGE SCALE GENOMIC DNA]</scope>
    <source>
        <strain evidence="2 3">2629</strain>
    </source>
</reference>
<sequence>MATDSSSELYDINFVFDAPAHLESQRVVLRPFIPNLYGRNFYEQVCLYPQVFHYLQFGPYSTYDDFAQDLLENRLRKDPAWLLFAVFDKTQPAAGVNSGEYPGALAGCVALVNSSVPKSASEVGCIIIFPPFQRTHVASNAIGLLLNFTLNTPDVQEGALGLRRVAWQANALNKASVGAAERMGYKREALMKWERVLPPRKEVIAGNGVAIRAGDAKPDHPGRNTVILGITREDWENGVREKVRELMDRDI</sequence>
<organism evidence="2 3">
    <name type="scientific">Panaeolus cyanescens</name>
    <dbReference type="NCBI Taxonomy" id="181874"/>
    <lineage>
        <taxon>Eukaryota</taxon>
        <taxon>Fungi</taxon>
        <taxon>Dikarya</taxon>
        <taxon>Basidiomycota</taxon>
        <taxon>Agaricomycotina</taxon>
        <taxon>Agaricomycetes</taxon>
        <taxon>Agaricomycetidae</taxon>
        <taxon>Agaricales</taxon>
        <taxon>Agaricineae</taxon>
        <taxon>Galeropsidaceae</taxon>
        <taxon>Panaeolus</taxon>
    </lineage>
</organism>
<dbReference type="EMBL" id="NHTK01006115">
    <property type="protein sequence ID" value="PPQ63644.1"/>
    <property type="molecule type" value="Genomic_DNA"/>
</dbReference>
<evidence type="ECO:0000259" key="1">
    <source>
        <dbReference type="Pfam" id="PF13302"/>
    </source>
</evidence>
<accession>A0A409VA08</accession>
<name>A0A409VA08_9AGAR</name>
<dbReference type="Gene3D" id="3.40.630.30">
    <property type="match status" value="1"/>
</dbReference>
<dbReference type="PANTHER" id="PTHR43441:SF5">
    <property type="entry name" value="FAMILY ACETYLTRANSFERASE, PUTATIVE-RELATED"/>
    <property type="match status" value="1"/>
</dbReference>
<gene>
    <name evidence="2" type="ORF">CVT24_004418</name>
</gene>
<protein>
    <recommendedName>
        <fullName evidence="1">N-acetyltransferase domain-containing protein</fullName>
    </recommendedName>
</protein>
<comment type="caution">
    <text evidence="2">The sequence shown here is derived from an EMBL/GenBank/DDBJ whole genome shotgun (WGS) entry which is preliminary data.</text>
</comment>
<dbReference type="AlphaFoldDB" id="A0A409VA08"/>
<dbReference type="Proteomes" id="UP000284842">
    <property type="component" value="Unassembled WGS sequence"/>
</dbReference>
<proteinExistence type="predicted"/>
<dbReference type="InterPro" id="IPR000182">
    <property type="entry name" value="GNAT_dom"/>
</dbReference>
<keyword evidence="3" id="KW-1185">Reference proteome</keyword>
<dbReference type="GO" id="GO:1990189">
    <property type="term" value="F:protein N-terminal-serine acetyltransferase activity"/>
    <property type="evidence" value="ECO:0007669"/>
    <property type="project" value="TreeGrafter"/>
</dbReference>
<evidence type="ECO:0000313" key="2">
    <source>
        <dbReference type="EMBL" id="PPQ63644.1"/>
    </source>
</evidence>
<dbReference type="InParanoid" id="A0A409VA08"/>
<dbReference type="OrthoDB" id="41238at2759"/>
<dbReference type="PANTHER" id="PTHR43441">
    <property type="entry name" value="RIBOSOMAL-PROTEIN-SERINE ACETYLTRANSFERASE"/>
    <property type="match status" value="1"/>
</dbReference>
<feature type="domain" description="N-acetyltransferase" evidence="1">
    <location>
        <begin position="26"/>
        <end position="186"/>
    </location>
</feature>
<dbReference type="GO" id="GO:0008999">
    <property type="term" value="F:protein-N-terminal-alanine acetyltransferase activity"/>
    <property type="evidence" value="ECO:0007669"/>
    <property type="project" value="TreeGrafter"/>
</dbReference>
<dbReference type="Pfam" id="PF13302">
    <property type="entry name" value="Acetyltransf_3"/>
    <property type="match status" value="1"/>
</dbReference>
<dbReference type="InterPro" id="IPR051908">
    <property type="entry name" value="Ribosomal_N-acetyltransferase"/>
</dbReference>
<dbReference type="InterPro" id="IPR016181">
    <property type="entry name" value="Acyl_CoA_acyltransferase"/>
</dbReference>